<evidence type="ECO:0000313" key="3">
    <source>
        <dbReference type="Proteomes" id="UP000216871"/>
    </source>
</evidence>
<reference evidence="2 3" key="1">
    <citation type="journal article" date="2017" name="BMC Genomics">
        <title>Comparative genomic and phylogenomic analyses of the Bifidobacteriaceae family.</title>
        <authorList>
            <person name="Lugli G.A."/>
            <person name="Milani C."/>
            <person name="Turroni F."/>
            <person name="Duranti S."/>
            <person name="Mancabelli L."/>
            <person name="Mangifesta M."/>
            <person name="Ferrario C."/>
            <person name="Modesto M."/>
            <person name="Mattarelli P."/>
            <person name="Jiri K."/>
            <person name="van Sinderen D."/>
            <person name="Ventura M."/>
        </authorList>
    </citation>
    <scope>NUCLEOTIDE SEQUENCE [LARGE SCALE GENOMIC DNA]</scope>
    <source>
        <strain evidence="2 3">DSM 100196</strain>
    </source>
</reference>
<protein>
    <submittedName>
        <fullName evidence="2">Uncharacterized protein</fullName>
    </submittedName>
</protein>
<proteinExistence type="predicted"/>
<comment type="caution">
    <text evidence="2">The sequence shown here is derived from an EMBL/GenBank/DDBJ whole genome shotgun (WGS) entry which is preliminary data.</text>
</comment>
<feature type="region of interest" description="Disordered" evidence="1">
    <location>
        <begin position="29"/>
        <end position="51"/>
    </location>
</feature>
<sequence>MSEPGEIALCLALWREAAGSFNQVISSARGERDSCNSAPSVISVPPQPKIT</sequence>
<organism evidence="2 3">
    <name type="scientific">Bifidobacterium myosotis</name>
    <dbReference type="NCBI Taxonomy" id="1630166"/>
    <lineage>
        <taxon>Bacteria</taxon>
        <taxon>Bacillati</taxon>
        <taxon>Actinomycetota</taxon>
        <taxon>Actinomycetes</taxon>
        <taxon>Bifidobacteriales</taxon>
        <taxon>Bifidobacteriaceae</taxon>
        <taxon>Bifidobacterium</taxon>
    </lineage>
</organism>
<gene>
    <name evidence="2" type="ORF">BMYO_2075</name>
</gene>
<evidence type="ECO:0000256" key="1">
    <source>
        <dbReference type="SAM" id="MobiDB-lite"/>
    </source>
</evidence>
<dbReference type="EMBL" id="MWWW01000032">
    <property type="protein sequence ID" value="OZG57092.1"/>
    <property type="molecule type" value="Genomic_DNA"/>
</dbReference>
<keyword evidence="3" id="KW-1185">Reference proteome</keyword>
<accession>A0A261FD77</accession>
<dbReference type="AlphaFoldDB" id="A0A261FD77"/>
<evidence type="ECO:0000313" key="2">
    <source>
        <dbReference type="EMBL" id="OZG57092.1"/>
    </source>
</evidence>
<dbReference type="Proteomes" id="UP000216871">
    <property type="component" value="Unassembled WGS sequence"/>
</dbReference>
<name>A0A261FD77_9BIFI</name>